<keyword evidence="7 15" id="KW-0812">Transmembrane</keyword>
<reference evidence="18 19" key="1">
    <citation type="journal article" date="2018" name="Int. J. Syst. Evol. Microbiol.">
        <title>Mesosutterella multiformis gen. nov., sp. nov., a member of the family Sutterellaceae and Sutterella megalosphaeroides sp. nov., isolated from human faeces.</title>
        <authorList>
            <person name="Sakamoto M."/>
            <person name="Ikeyama N."/>
            <person name="Kunihiro T."/>
            <person name="Iino T."/>
            <person name="Yuki M."/>
            <person name="Ohkuma M."/>
        </authorList>
    </citation>
    <scope>NUCLEOTIDE SEQUENCE [LARGE SCALE GENOMIC DNA]</scope>
    <source>
        <strain evidence="18 19">6FBBBH3</strain>
    </source>
</reference>
<keyword evidence="3 14" id="KW-1003">Cell membrane</keyword>
<keyword evidence="9 14" id="KW-0418">Kinase</keyword>
<evidence type="ECO:0000256" key="3">
    <source>
        <dbReference type="ARBA" id="ARBA00022475"/>
    </source>
</evidence>
<evidence type="ECO:0000256" key="12">
    <source>
        <dbReference type="ARBA" id="ARBA00023012"/>
    </source>
</evidence>
<evidence type="ECO:0000259" key="17">
    <source>
        <dbReference type="PROSITE" id="PS50885"/>
    </source>
</evidence>
<feature type="transmembrane region" description="Helical" evidence="15">
    <location>
        <begin position="20"/>
        <end position="38"/>
    </location>
</feature>
<dbReference type="PROSITE" id="PS50109">
    <property type="entry name" value="HIS_KIN"/>
    <property type="match status" value="1"/>
</dbReference>
<keyword evidence="4 14" id="KW-0997">Cell inner membrane</keyword>
<dbReference type="InterPro" id="IPR029095">
    <property type="entry name" value="NarX-like_N"/>
</dbReference>
<keyword evidence="6 14" id="KW-0808">Transferase</keyword>
<keyword evidence="10 14" id="KW-0067">ATP-binding</keyword>
<proteinExistence type="predicted"/>
<dbReference type="RefSeq" id="WP_120176042.1">
    <property type="nucleotide sequence ID" value="NZ_AP018786.1"/>
</dbReference>
<evidence type="ECO:0000256" key="5">
    <source>
        <dbReference type="ARBA" id="ARBA00022553"/>
    </source>
</evidence>
<dbReference type="InterPro" id="IPR005467">
    <property type="entry name" value="His_kinase_dom"/>
</dbReference>
<name>A0A2Z6I9U1_9BURK</name>
<evidence type="ECO:0000256" key="14">
    <source>
        <dbReference type="PIRNR" id="PIRNR003167"/>
    </source>
</evidence>
<dbReference type="SMART" id="SM00387">
    <property type="entry name" value="HATPase_c"/>
    <property type="match status" value="1"/>
</dbReference>
<dbReference type="InterPro" id="IPR011712">
    <property type="entry name" value="Sig_transdc_His_kin_sub3_dim/P"/>
</dbReference>
<evidence type="ECO:0000256" key="10">
    <source>
        <dbReference type="ARBA" id="ARBA00022840"/>
    </source>
</evidence>
<dbReference type="EC" id="2.7.13.3" evidence="14"/>
<keyword evidence="12 14" id="KW-0902">Two-component regulatory system</keyword>
<dbReference type="PIRSF" id="PIRSF003167">
    <property type="entry name" value="STHK_NarX/NarQ"/>
    <property type="match status" value="1"/>
</dbReference>
<evidence type="ECO:0000256" key="13">
    <source>
        <dbReference type="ARBA" id="ARBA00023136"/>
    </source>
</evidence>
<dbReference type="CDD" id="cd16917">
    <property type="entry name" value="HATPase_UhpB-NarQ-NarX-like"/>
    <property type="match status" value="1"/>
</dbReference>
<evidence type="ECO:0000259" key="16">
    <source>
        <dbReference type="PROSITE" id="PS50109"/>
    </source>
</evidence>
<keyword evidence="19" id="KW-1185">Reference proteome</keyword>
<dbReference type="InterPro" id="IPR003660">
    <property type="entry name" value="HAMP_dom"/>
</dbReference>
<dbReference type="SMART" id="SM00304">
    <property type="entry name" value="HAMP"/>
    <property type="match status" value="1"/>
</dbReference>
<dbReference type="PROSITE" id="PS50885">
    <property type="entry name" value="HAMP"/>
    <property type="match status" value="1"/>
</dbReference>
<dbReference type="InterPro" id="IPR016380">
    <property type="entry name" value="Sig_transdc_His_kin_NarX/NarQ"/>
</dbReference>
<keyword evidence="11 15" id="KW-1133">Transmembrane helix</keyword>
<dbReference type="SUPFAM" id="SSF158472">
    <property type="entry name" value="HAMP domain-like"/>
    <property type="match status" value="1"/>
</dbReference>
<dbReference type="GO" id="GO:0000155">
    <property type="term" value="F:phosphorelay sensor kinase activity"/>
    <property type="evidence" value="ECO:0007669"/>
    <property type="project" value="UniProtKB-UniRule"/>
</dbReference>
<dbReference type="InterPro" id="IPR042295">
    <property type="entry name" value="NarX-like_N_sf"/>
</dbReference>
<dbReference type="CDD" id="cd19408">
    <property type="entry name" value="NarX_NarQ_sensor"/>
    <property type="match status" value="1"/>
</dbReference>
<keyword evidence="5" id="KW-0597">Phosphoprotein</keyword>
<evidence type="ECO:0000313" key="18">
    <source>
        <dbReference type="EMBL" id="BBF22367.1"/>
    </source>
</evidence>
<dbReference type="KEGG" id="sutt:SUTMEG_02580"/>
<keyword evidence="13 14" id="KW-0472">Membrane</keyword>
<dbReference type="Pfam" id="PF13675">
    <property type="entry name" value="PilJ"/>
    <property type="match status" value="1"/>
</dbReference>
<feature type="domain" description="Histidine kinase" evidence="16">
    <location>
        <begin position="396"/>
        <end position="593"/>
    </location>
</feature>
<organism evidence="18 19">
    <name type="scientific">Sutterella megalosphaeroides</name>
    <dbReference type="NCBI Taxonomy" id="2494234"/>
    <lineage>
        <taxon>Bacteria</taxon>
        <taxon>Pseudomonadati</taxon>
        <taxon>Pseudomonadota</taxon>
        <taxon>Betaproteobacteria</taxon>
        <taxon>Burkholderiales</taxon>
        <taxon>Sutterellaceae</taxon>
        <taxon>Sutterella</taxon>
    </lineage>
</organism>
<dbReference type="EMBL" id="AP018786">
    <property type="protein sequence ID" value="BBF22367.1"/>
    <property type="molecule type" value="Genomic_DNA"/>
</dbReference>
<evidence type="ECO:0000256" key="11">
    <source>
        <dbReference type="ARBA" id="ARBA00022989"/>
    </source>
</evidence>
<evidence type="ECO:0000256" key="7">
    <source>
        <dbReference type="ARBA" id="ARBA00022692"/>
    </source>
</evidence>
<evidence type="ECO:0000256" key="4">
    <source>
        <dbReference type="ARBA" id="ARBA00022519"/>
    </source>
</evidence>
<dbReference type="PANTHER" id="PTHR24421:SF10">
    <property type="entry name" value="NITRATE_NITRITE SENSOR PROTEIN NARQ"/>
    <property type="match status" value="1"/>
</dbReference>
<evidence type="ECO:0000256" key="8">
    <source>
        <dbReference type="ARBA" id="ARBA00022741"/>
    </source>
</evidence>
<dbReference type="Gene3D" id="1.20.5.1930">
    <property type="match status" value="1"/>
</dbReference>
<dbReference type="Gene3D" id="3.30.565.10">
    <property type="entry name" value="Histidine kinase-like ATPase, C-terminal domain"/>
    <property type="match status" value="1"/>
</dbReference>
<dbReference type="PANTHER" id="PTHR24421">
    <property type="entry name" value="NITRATE/NITRITE SENSOR PROTEIN NARX-RELATED"/>
    <property type="match status" value="1"/>
</dbReference>
<gene>
    <name evidence="18" type="ORF">SUTMEG_02580</name>
</gene>
<comment type="catalytic activity">
    <reaction evidence="1 14">
        <text>ATP + protein L-histidine = ADP + protein N-phospho-L-histidine.</text>
        <dbReference type="EC" id="2.7.13.3"/>
    </reaction>
</comment>
<comment type="subcellular location">
    <subcellularLocation>
        <location evidence="2">Cell inner membrane</location>
        <topology evidence="2">Multi-pass membrane protein</topology>
    </subcellularLocation>
</comment>
<accession>A0A2Z6I9U1</accession>
<dbReference type="OrthoDB" id="9813412at2"/>
<evidence type="ECO:0000256" key="1">
    <source>
        <dbReference type="ARBA" id="ARBA00000085"/>
    </source>
</evidence>
<dbReference type="Pfam" id="PF07730">
    <property type="entry name" value="HisKA_3"/>
    <property type="match status" value="1"/>
</dbReference>
<dbReference type="Gene3D" id="1.10.8.500">
    <property type="entry name" value="HAMP domain in histidine kinase"/>
    <property type="match status" value="1"/>
</dbReference>
<evidence type="ECO:0000256" key="2">
    <source>
        <dbReference type="ARBA" id="ARBA00004429"/>
    </source>
</evidence>
<keyword evidence="8 14" id="KW-0547">Nucleotide-binding</keyword>
<dbReference type="Pfam" id="PF00672">
    <property type="entry name" value="HAMP"/>
    <property type="match status" value="1"/>
</dbReference>
<evidence type="ECO:0000256" key="9">
    <source>
        <dbReference type="ARBA" id="ARBA00022777"/>
    </source>
</evidence>
<evidence type="ECO:0000256" key="6">
    <source>
        <dbReference type="ARBA" id="ARBA00022679"/>
    </source>
</evidence>
<dbReference type="GO" id="GO:0046983">
    <property type="term" value="F:protein dimerization activity"/>
    <property type="evidence" value="ECO:0007669"/>
    <property type="project" value="UniProtKB-UniRule"/>
</dbReference>
<feature type="transmembrane region" description="Helical" evidence="15">
    <location>
        <begin position="168"/>
        <end position="188"/>
    </location>
</feature>
<dbReference type="GO" id="GO:0005524">
    <property type="term" value="F:ATP binding"/>
    <property type="evidence" value="ECO:0007669"/>
    <property type="project" value="UniProtKB-UniRule"/>
</dbReference>
<dbReference type="InterPro" id="IPR003594">
    <property type="entry name" value="HATPase_dom"/>
</dbReference>
<dbReference type="InterPro" id="IPR050482">
    <property type="entry name" value="Sensor_HK_TwoCompSys"/>
</dbReference>
<dbReference type="Pfam" id="PF02518">
    <property type="entry name" value="HATPase_c"/>
    <property type="match status" value="1"/>
</dbReference>
<dbReference type="GO" id="GO:0005886">
    <property type="term" value="C:plasma membrane"/>
    <property type="evidence" value="ECO:0007669"/>
    <property type="project" value="UniProtKB-SubCell"/>
</dbReference>
<evidence type="ECO:0000256" key="15">
    <source>
        <dbReference type="SAM" id="Phobius"/>
    </source>
</evidence>
<protein>
    <recommendedName>
        <fullName evidence="14">Sensor protein</fullName>
        <ecNumber evidence="14">2.7.13.3</ecNumber>
    </recommendedName>
</protein>
<feature type="domain" description="HAMP" evidence="17">
    <location>
        <begin position="193"/>
        <end position="245"/>
    </location>
</feature>
<sequence>MQFLQSWLGSRSLYRQFSAVFRLIACFVVLAAVPALVLTEMSSGSGGAINVSGSLRMQSYKLTFVVSNPYSTALERRRNTLEAVAELEKRLSSPDLIKDVPKEADDPVRERYRNLLETFEKEMKPLALESIESESARRLFLGRIVAFVDDVDVFVRALEENLTRRLSLLKILLSVTLLGAVAVTYVMLRTLRRRIFAPLTELEDAVDGVRRGDFSVRLQGLEENEIGRLGRGFNFMVKELERLYGSLEAEVAKKTADLDRRNQGLVFLHRTSERLQSGDADLKRVAAEVLEDAIAFSGARAGALLLHAGSGENAYEFARTAGWNEEAQHSDYVLELPVVGRHDACFGALKVCFEHPCPEWKRNVLALVAGTFGRALAAERRASGERRLAVLEERSTIARELHDSIAQSLSFARIQLLRLKLGLERDAPKEETMSILAELQEGVGTAYRQLRQVLTAFRLQISGDGLDGALRSAVDEFASRTGIETVLDNTLPDYESTANDQVHLVHILREALANVEKHAQAAHVAVRIEPLGEGGFRLEVCDDGIGIPEHAEKDMHFGLSIMRERAQALKADIRIERRTEGGTRVLVERSGERADR</sequence>
<dbReference type="CDD" id="cd06225">
    <property type="entry name" value="HAMP"/>
    <property type="match status" value="1"/>
</dbReference>
<dbReference type="Proteomes" id="UP000271003">
    <property type="component" value="Chromosome"/>
</dbReference>
<dbReference type="SUPFAM" id="SSF55874">
    <property type="entry name" value="ATPase domain of HSP90 chaperone/DNA topoisomerase II/histidine kinase"/>
    <property type="match status" value="1"/>
</dbReference>
<dbReference type="InterPro" id="IPR036890">
    <property type="entry name" value="HATPase_C_sf"/>
</dbReference>
<dbReference type="AlphaFoldDB" id="A0A2Z6I9U1"/>
<evidence type="ECO:0000313" key="19">
    <source>
        <dbReference type="Proteomes" id="UP000271003"/>
    </source>
</evidence>
<dbReference type="Gene3D" id="1.20.120.960">
    <property type="entry name" value="Histidine kinase NarX, sensor domain"/>
    <property type="match status" value="1"/>
</dbReference>